<evidence type="ECO:0000313" key="2">
    <source>
        <dbReference type="Proteomes" id="UP000664277"/>
    </source>
</evidence>
<evidence type="ECO:0000313" key="1">
    <source>
        <dbReference type="EMBL" id="MBN8659757.1"/>
    </source>
</evidence>
<protein>
    <recommendedName>
        <fullName evidence="3">Bacteriophage N4 adsorption protein B</fullName>
    </recommendedName>
</protein>
<proteinExistence type="predicted"/>
<sequence>MSQFTSSQLGDLLSASGLVKRENIDGALSMSGTRRQPLGKILIESGLMTETELLGTLQAQNLIREKLLESDAALQLLSKVRQSGKSFVDCLLESSYRVEALDFGIALGRLLIDAGAISEEALREALDTSIVSGLPLARVLILHRDLSEQTAYAGLTAMLLVKEGHIARGEAVGALKLSHMHGENIEEILEFGGFKKFRDGNIVRLGELLVLAELISEIDLLTCVERSLALAMPLGQVLVDEGIMAEELVQSALRAQKYIEQGTVDALRAAQMLKYCARTGQLLEFSLEELASIKPRQFFEERPADQVELLELLGLISNADLDQIKLVKQEALDLQKVEDFIIEKGILSPEALAALRLGLDMVHSEKISLEQLVFAMHVWLWERGDFAKLVKNLGW</sequence>
<name>A0A8J7PEG3_9BACT</name>
<dbReference type="AlphaFoldDB" id="A0A8J7PEG3"/>
<dbReference type="Proteomes" id="UP000664277">
    <property type="component" value="Unassembled WGS sequence"/>
</dbReference>
<reference evidence="1" key="1">
    <citation type="submission" date="2021-02" db="EMBL/GenBank/DDBJ databases">
        <title>Genome-Resolved Metagenomics of a Microbial Community Performing Photosynthetic Biological Nutrient Removal.</title>
        <authorList>
            <person name="Mcdaniel E.A."/>
        </authorList>
    </citation>
    <scope>NUCLEOTIDE SEQUENCE</scope>
    <source>
        <strain evidence="1">UWPOB_OBS1</strain>
    </source>
</reference>
<comment type="caution">
    <text evidence="1">The sequence shown here is derived from an EMBL/GenBank/DDBJ whole genome shotgun (WGS) entry which is preliminary data.</text>
</comment>
<accession>A0A8J7PEG3</accession>
<dbReference type="SUPFAM" id="SSF160246">
    <property type="entry name" value="EspE N-terminal domain-like"/>
    <property type="match status" value="3"/>
</dbReference>
<gene>
    <name evidence="1" type="ORF">J0M35_05305</name>
</gene>
<organism evidence="1 2">
    <name type="scientific">Candidatus Obscuribacter phosphatis</name>
    <dbReference type="NCBI Taxonomy" id="1906157"/>
    <lineage>
        <taxon>Bacteria</taxon>
        <taxon>Bacillati</taxon>
        <taxon>Candidatus Melainabacteria</taxon>
        <taxon>Candidatus Obscuribacterales</taxon>
        <taxon>Candidatus Obscuribacteraceae</taxon>
        <taxon>Candidatus Obscuribacter</taxon>
    </lineage>
</organism>
<evidence type="ECO:0008006" key="3">
    <source>
        <dbReference type="Google" id="ProtNLM"/>
    </source>
</evidence>
<dbReference type="EMBL" id="JAFLCK010000005">
    <property type="protein sequence ID" value="MBN8659757.1"/>
    <property type="molecule type" value="Genomic_DNA"/>
</dbReference>
<dbReference type="InterPro" id="IPR037257">
    <property type="entry name" value="T2SS_E_N_sf"/>
</dbReference>